<keyword evidence="4 9" id="KW-0238">DNA-binding</keyword>
<dbReference type="Gene3D" id="1.10.10.60">
    <property type="entry name" value="Homeodomain-like"/>
    <property type="match status" value="1"/>
</dbReference>
<evidence type="ECO:0000256" key="5">
    <source>
        <dbReference type="ARBA" id="ARBA00023163"/>
    </source>
</evidence>
<dbReference type="GO" id="GO:0005829">
    <property type="term" value="C:cytosol"/>
    <property type="evidence" value="ECO:0007669"/>
    <property type="project" value="TreeGrafter"/>
</dbReference>
<dbReference type="PROSITE" id="PS01124">
    <property type="entry name" value="HTH_ARAC_FAMILY_2"/>
    <property type="match status" value="1"/>
</dbReference>
<dbReference type="EMBL" id="CP011808">
    <property type="protein sequence ID" value="AKM33365.1"/>
    <property type="molecule type" value="Genomic_DNA"/>
</dbReference>
<keyword evidence="10" id="KW-1185">Reference proteome</keyword>
<organism evidence="9 10">
    <name type="scientific">Pandoraea faecigallinarum</name>
    <dbReference type="NCBI Taxonomy" id="656179"/>
    <lineage>
        <taxon>Bacteria</taxon>
        <taxon>Pseudomonadati</taxon>
        <taxon>Pseudomonadota</taxon>
        <taxon>Betaproteobacteria</taxon>
        <taxon>Burkholderiales</taxon>
        <taxon>Burkholderiaceae</taxon>
        <taxon>Pandoraea</taxon>
    </lineage>
</organism>
<dbReference type="InterPro" id="IPR020449">
    <property type="entry name" value="Tscrpt_reg_AraC-type_HTH"/>
</dbReference>
<evidence type="ECO:0000313" key="9">
    <source>
        <dbReference type="EMBL" id="AKM33365.1"/>
    </source>
</evidence>
<dbReference type="InterPro" id="IPR009057">
    <property type="entry name" value="Homeodomain-like_sf"/>
</dbReference>
<dbReference type="PROSITE" id="PS00041">
    <property type="entry name" value="HTH_ARAC_FAMILY_1"/>
    <property type="match status" value="1"/>
</dbReference>
<dbReference type="PATRIC" id="fig|656179.3.peg.5288"/>
<dbReference type="PANTHER" id="PTHR48111:SF1">
    <property type="entry name" value="TWO-COMPONENT RESPONSE REGULATOR ORR33"/>
    <property type="match status" value="1"/>
</dbReference>
<evidence type="ECO:0000256" key="4">
    <source>
        <dbReference type="ARBA" id="ARBA00023125"/>
    </source>
</evidence>
<name>A0A0H3X0G4_9BURK</name>
<dbReference type="Proteomes" id="UP000035651">
    <property type="component" value="Plasmid pPF72-1"/>
</dbReference>
<dbReference type="GO" id="GO:0003700">
    <property type="term" value="F:DNA-binding transcription factor activity"/>
    <property type="evidence" value="ECO:0007669"/>
    <property type="project" value="InterPro"/>
</dbReference>
<dbReference type="InterPro" id="IPR018060">
    <property type="entry name" value="HTH_AraC"/>
</dbReference>
<protein>
    <submittedName>
        <fullName evidence="9">DNA-binding response regulator</fullName>
    </submittedName>
</protein>
<dbReference type="Gene3D" id="3.40.50.2300">
    <property type="match status" value="1"/>
</dbReference>
<dbReference type="GO" id="GO:0032993">
    <property type="term" value="C:protein-DNA complex"/>
    <property type="evidence" value="ECO:0007669"/>
    <property type="project" value="TreeGrafter"/>
</dbReference>
<dbReference type="RefSeq" id="WP_047909326.1">
    <property type="nucleotide sequence ID" value="NZ_CP011808.2"/>
</dbReference>
<evidence type="ECO:0000256" key="3">
    <source>
        <dbReference type="ARBA" id="ARBA00023015"/>
    </source>
</evidence>
<keyword evidence="9" id="KW-0614">Plasmid</keyword>
<dbReference type="SUPFAM" id="SSF52172">
    <property type="entry name" value="CheY-like"/>
    <property type="match status" value="1"/>
</dbReference>
<evidence type="ECO:0000259" key="8">
    <source>
        <dbReference type="PROSITE" id="PS50110"/>
    </source>
</evidence>
<gene>
    <name evidence="9" type="ORF">AB870_24600</name>
</gene>
<dbReference type="PRINTS" id="PR00032">
    <property type="entry name" value="HTHARAC"/>
</dbReference>
<dbReference type="KEGG" id="pfg:AB870_24600"/>
<evidence type="ECO:0000256" key="1">
    <source>
        <dbReference type="ARBA" id="ARBA00022553"/>
    </source>
</evidence>
<dbReference type="AlphaFoldDB" id="A0A0H3X0G4"/>
<dbReference type="PANTHER" id="PTHR48111">
    <property type="entry name" value="REGULATOR OF RPOS"/>
    <property type="match status" value="1"/>
</dbReference>
<evidence type="ECO:0000256" key="6">
    <source>
        <dbReference type="PROSITE-ProRule" id="PRU00169"/>
    </source>
</evidence>
<feature type="modified residue" description="4-aspartylphosphate" evidence="6">
    <location>
        <position position="66"/>
    </location>
</feature>
<dbReference type="PROSITE" id="PS50110">
    <property type="entry name" value="RESPONSE_REGULATORY"/>
    <property type="match status" value="1"/>
</dbReference>
<proteinExistence type="predicted"/>
<evidence type="ECO:0000313" key="10">
    <source>
        <dbReference type="Proteomes" id="UP000035651"/>
    </source>
</evidence>
<dbReference type="InterPro" id="IPR018062">
    <property type="entry name" value="HTH_AraC-typ_CS"/>
</dbReference>
<evidence type="ECO:0000259" key="7">
    <source>
        <dbReference type="PROSITE" id="PS01124"/>
    </source>
</evidence>
<dbReference type="InterPro" id="IPR011006">
    <property type="entry name" value="CheY-like_superfamily"/>
</dbReference>
<keyword evidence="5" id="KW-0804">Transcription</keyword>
<dbReference type="OrthoDB" id="8874570at2"/>
<dbReference type="InterPro" id="IPR039420">
    <property type="entry name" value="WalR-like"/>
</dbReference>
<feature type="domain" description="HTH araC/xylS-type" evidence="7">
    <location>
        <begin position="162"/>
        <end position="260"/>
    </location>
</feature>
<dbReference type="InterPro" id="IPR001789">
    <property type="entry name" value="Sig_transdc_resp-reg_receiver"/>
</dbReference>
<dbReference type="SMART" id="SM00448">
    <property type="entry name" value="REC"/>
    <property type="match status" value="1"/>
</dbReference>
<accession>A0A0H3X0G4</accession>
<dbReference type="SMART" id="SM00342">
    <property type="entry name" value="HTH_ARAC"/>
    <property type="match status" value="1"/>
</dbReference>
<keyword evidence="3" id="KW-0805">Transcription regulation</keyword>
<dbReference type="GO" id="GO:0000976">
    <property type="term" value="F:transcription cis-regulatory region binding"/>
    <property type="evidence" value="ECO:0007669"/>
    <property type="project" value="TreeGrafter"/>
</dbReference>
<dbReference type="Pfam" id="PF12833">
    <property type="entry name" value="HTH_18"/>
    <property type="match status" value="1"/>
</dbReference>
<dbReference type="Pfam" id="PF00072">
    <property type="entry name" value="Response_reg"/>
    <property type="match status" value="1"/>
</dbReference>
<dbReference type="SUPFAM" id="SSF46689">
    <property type="entry name" value="Homeodomain-like"/>
    <property type="match status" value="2"/>
</dbReference>
<keyword evidence="2" id="KW-0902">Two-component regulatory system</keyword>
<keyword evidence="1 6" id="KW-0597">Phosphoprotein</keyword>
<reference evidence="9" key="1">
    <citation type="submission" date="2016-06" db="EMBL/GenBank/DDBJ databases">
        <title>Complete Genome Sequence of Pandoraea faecigallinarum DSM-23572.</title>
        <authorList>
            <person name="Yong D."/>
            <person name="Ee R."/>
            <person name="Lim Y.-L."/>
            <person name="Yin W.-F."/>
            <person name="Chan K.-G."/>
        </authorList>
    </citation>
    <scope>NUCLEOTIDE SEQUENCE</scope>
    <source>
        <strain evidence="9">DSM 23572</strain>
        <plasmid evidence="9">pPF72-1</plasmid>
    </source>
</reference>
<dbReference type="GO" id="GO:0000156">
    <property type="term" value="F:phosphorelay response regulator activity"/>
    <property type="evidence" value="ECO:0007669"/>
    <property type="project" value="TreeGrafter"/>
</dbReference>
<geneLocation type="plasmid" evidence="9 10">
    <name>pPF72-1</name>
</geneLocation>
<evidence type="ECO:0000256" key="2">
    <source>
        <dbReference type="ARBA" id="ARBA00023012"/>
    </source>
</evidence>
<sequence length="266" mass="29010">MSELLHLPPRSASQGQRILVVDDDEGGRILLSEFLEVLGYRVLLASDGYEGVHKAQILLPDAILMDVRMPSCDGITACRLLKATPATCDIPVIFLTAATLPQERVAGLMVGAVDYISRPFDLEELRLRLCIHLRPGPSESPDDTTQAPMLASSCRLDVVLYQAARARLLENLADPPGLQALAASIGTNAKRLNAAFKQCVGVTVFDYLRELRMKTALRLLSDTTLEVQQISDELGYGSAANFATAFRQRFGLAPSQFRKDLRSAPG</sequence>
<feature type="domain" description="Response regulatory" evidence="8">
    <location>
        <begin position="17"/>
        <end position="133"/>
    </location>
</feature>